<name>A0ABT6ZMW0_9ACTN</name>
<dbReference type="PANTHER" id="PTHR42718">
    <property type="entry name" value="MAJOR FACILITATOR SUPERFAMILY MULTIDRUG TRANSPORTER MFSC"/>
    <property type="match status" value="1"/>
</dbReference>
<evidence type="ECO:0000256" key="4">
    <source>
        <dbReference type="ARBA" id="ARBA00023136"/>
    </source>
</evidence>
<dbReference type="Proteomes" id="UP001214441">
    <property type="component" value="Unassembled WGS sequence"/>
</dbReference>
<evidence type="ECO:0000259" key="8">
    <source>
        <dbReference type="PROSITE" id="PS50850"/>
    </source>
</evidence>
<feature type="transmembrane region" description="Helical" evidence="7">
    <location>
        <begin position="84"/>
        <end position="104"/>
    </location>
</feature>
<keyword evidence="5" id="KW-0046">Antibiotic resistance</keyword>
<feature type="transmembrane region" description="Helical" evidence="7">
    <location>
        <begin position="242"/>
        <end position="264"/>
    </location>
</feature>
<evidence type="ECO:0000256" key="7">
    <source>
        <dbReference type="SAM" id="Phobius"/>
    </source>
</evidence>
<evidence type="ECO:0000256" key="1">
    <source>
        <dbReference type="ARBA" id="ARBA00004651"/>
    </source>
</evidence>
<feature type="transmembrane region" description="Helical" evidence="7">
    <location>
        <begin position="439"/>
        <end position="466"/>
    </location>
</feature>
<feature type="transmembrane region" description="Helical" evidence="7">
    <location>
        <begin position="312"/>
        <end position="335"/>
    </location>
</feature>
<dbReference type="InterPro" id="IPR036259">
    <property type="entry name" value="MFS_trans_sf"/>
</dbReference>
<evidence type="ECO:0000256" key="3">
    <source>
        <dbReference type="ARBA" id="ARBA00022989"/>
    </source>
</evidence>
<feature type="transmembrane region" description="Helical" evidence="7">
    <location>
        <begin position="347"/>
        <end position="368"/>
    </location>
</feature>
<evidence type="ECO:0000256" key="2">
    <source>
        <dbReference type="ARBA" id="ARBA00022692"/>
    </source>
</evidence>
<feature type="region of interest" description="Disordered" evidence="6">
    <location>
        <begin position="1"/>
        <end position="38"/>
    </location>
</feature>
<keyword evidence="10" id="KW-1185">Reference proteome</keyword>
<dbReference type="RefSeq" id="WP_274039912.1">
    <property type="nucleotide sequence ID" value="NZ_JANCPR020000001.1"/>
</dbReference>
<feature type="compositionally biased region" description="Low complexity" evidence="6">
    <location>
        <begin position="1"/>
        <end position="10"/>
    </location>
</feature>
<feature type="transmembrane region" description="Helical" evidence="7">
    <location>
        <begin position="407"/>
        <end position="427"/>
    </location>
</feature>
<dbReference type="Pfam" id="PF07690">
    <property type="entry name" value="MFS_1"/>
    <property type="match status" value="1"/>
</dbReference>
<feature type="transmembrane region" description="Helical" evidence="7">
    <location>
        <begin position="116"/>
        <end position="136"/>
    </location>
</feature>
<keyword evidence="2 7" id="KW-0812">Transmembrane</keyword>
<feature type="transmembrane region" description="Helical" evidence="7">
    <location>
        <begin position="142"/>
        <end position="162"/>
    </location>
</feature>
<gene>
    <name evidence="9" type="ORF">NMN56_000220</name>
</gene>
<dbReference type="InterPro" id="IPR011701">
    <property type="entry name" value="MFS"/>
</dbReference>
<feature type="domain" description="Major facilitator superfamily (MFS) profile" evidence="8">
    <location>
        <begin position="50"/>
        <end position="509"/>
    </location>
</feature>
<feature type="transmembrane region" description="Helical" evidence="7">
    <location>
        <begin position="209"/>
        <end position="230"/>
    </location>
</feature>
<sequence>MTTASSSSTAQDTPSFRSPPPTPVLSKDDGTDNPAAAGAHVRRVPRPGWLLVIVLTGQFMSLLDTFIVNVAAPELRADLHISGSGLQLVVAGYSIAYAVLLITGARLGGLLGHSRAFLCGLVVFTGASLACGLASSGGQLTAFRLVQGAGAAMMLPQVLSLIQRTFTGTSRSRALGAYAAVLGVGAAAGQILGGVLVDADLFGWGWRPVFLINVPVGVLLLAVGPWLMAARYDGPDEGARRSLDLSGLVLLAAAVLLFTVPVVLGREQGWPVWGWVSLGLCAALFALFAWYETRLARRGGSPLISPRVLRAPGVPVAVFRICCMMAVNSGFFFVLMLHFQEGLGQSALRAGLTLIPTAVAFAVTGTTWRMLPATWHPALSATGFLVATGAFLWLGELLSGQGEGGPWLYVCLAFLGMGLSLAFNPVLTRTLGGIRQSEAADASGLLVTTAQLGLLLGVAVFGALFLQRVDGAAPAPAASAGAATATCAVLAAAALAGGLVGPLSRVVRRVRREDR</sequence>
<accession>A0ABT6ZMW0</accession>
<comment type="subcellular location">
    <subcellularLocation>
        <location evidence="1">Cell membrane</location>
        <topology evidence="1">Multi-pass membrane protein</topology>
    </subcellularLocation>
</comment>
<evidence type="ECO:0000313" key="9">
    <source>
        <dbReference type="EMBL" id="MDJ1130399.1"/>
    </source>
</evidence>
<dbReference type="EMBL" id="JANCPR020000001">
    <property type="protein sequence ID" value="MDJ1130399.1"/>
    <property type="molecule type" value="Genomic_DNA"/>
</dbReference>
<feature type="transmembrane region" description="Helical" evidence="7">
    <location>
        <begin position="270"/>
        <end position="291"/>
    </location>
</feature>
<feature type="transmembrane region" description="Helical" evidence="7">
    <location>
        <begin position="49"/>
        <end position="72"/>
    </location>
</feature>
<comment type="caution">
    <text evidence="9">The sequence shown here is derived from an EMBL/GenBank/DDBJ whole genome shotgun (WGS) entry which is preliminary data.</text>
</comment>
<dbReference type="InterPro" id="IPR020846">
    <property type="entry name" value="MFS_dom"/>
</dbReference>
<dbReference type="PROSITE" id="PS50850">
    <property type="entry name" value="MFS"/>
    <property type="match status" value="1"/>
</dbReference>
<feature type="transmembrane region" description="Helical" evidence="7">
    <location>
        <begin position="174"/>
        <end position="197"/>
    </location>
</feature>
<protein>
    <submittedName>
        <fullName evidence="9">MFS transporter</fullName>
    </submittedName>
</protein>
<feature type="transmembrane region" description="Helical" evidence="7">
    <location>
        <begin position="375"/>
        <end position="395"/>
    </location>
</feature>
<reference evidence="9 10" key="1">
    <citation type="submission" date="2023-05" db="EMBL/GenBank/DDBJ databases">
        <title>Streptantibioticus silvisoli sp. nov., acidotolerant actinomycetes 1 from pine litter.</title>
        <authorList>
            <person name="Swiecimska M."/>
            <person name="Golinska P."/>
            <person name="Sangal V."/>
            <person name="Wachnowicz B."/>
            <person name="Goodfellow M."/>
        </authorList>
    </citation>
    <scope>NUCLEOTIDE SEQUENCE [LARGE SCALE GENOMIC DNA]</scope>
    <source>
        <strain evidence="9 10">DSM 42109</strain>
    </source>
</reference>
<keyword evidence="4 7" id="KW-0472">Membrane</keyword>
<dbReference type="SUPFAM" id="SSF103473">
    <property type="entry name" value="MFS general substrate transporter"/>
    <property type="match status" value="2"/>
</dbReference>
<feature type="transmembrane region" description="Helical" evidence="7">
    <location>
        <begin position="478"/>
        <end position="503"/>
    </location>
</feature>
<evidence type="ECO:0000313" key="10">
    <source>
        <dbReference type="Proteomes" id="UP001214441"/>
    </source>
</evidence>
<organism evidence="9 10">
    <name type="scientific">Streptomyces iconiensis</name>
    <dbReference type="NCBI Taxonomy" id="1384038"/>
    <lineage>
        <taxon>Bacteria</taxon>
        <taxon>Bacillati</taxon>
        <taxon>Actinomycetota</taxon>
        <taxon>Actinomycetes</taxon>
        <taxon>Kitasatosporales</taxon>
        <taxon>Streptomycetaceae</taxon>
        <taxon>Streptomyces</taxon>
    </lineage>
</organism>
<dbReference type="CDD" id="cd17321">
    <property type="entry name" value="MFS_MMR_MDR_like"/>
    <property type="match status" value="1"/>
</dbReference>
<dbReference type="PANTHER" id="PTHR42718:SF39">
    <property type="entry name" value="ACTINORHODIN TRANSPORTER-RELATED"/>
    <property type="match status" value="1"/>
</dbReference>
<evidence type="ECO:0000256" key="5">
    <source>
        <dbReference type="ARBA" id="ARBA00023251"/>
    </source>
</evidence>
<proteinExistence type="predicted"/>
<dbReference type="Gene3D" id="1.20.1250.20">
    <property type="entry name" value="MFS general substrate transporter like domains"/>
    <property type="match status" value="2"/>
</dbReference>
<dbReference type="PRINTS" id="PR01036">
    <property type="entry name" value="TCRTETB"/>
</dbReference>
<evidence type="ECO:0000256" key="6">
    <source>
        <dbReference type="SAM" id="MobiDB-lite"/>
    </source>
</evidence>
<keyword evidence="3 7" id="KW-1133">Transmembrane helix</keyword>